<proteinExistence type="predicted"/>
<dbReference type="Proteomes" id="UP000252355">
    <property type="component" value="Unassembled WGS sequence"/>
</dbReference>
<name>A0A367Z8U8_9BACT</name>
<accession>A0A367Z8U8</accession>
<gene>
    <name evidence="2" type="ORF">OZSIB_1872</name>
</gene>
<sequence length="61" mass="6427">MGAGLARSNSHAGRPDRRRPPRPPSAWAPVVDNAARAPASAASARSAGRPAQVGETRSWRR</sequence>
<evidence type="ECO:0000256" key="1">
    <source>
        <dbReference type="SAM" id="MobiDB-lite"/>
    </source>
</evidence>
<dbReference type="AlphaFoldDB" id="A0A367Z8U8"/>
<organism evidence="2 3">
    <name type="scientific">Candidatus Ozemobacter sibiricus</name>
    <dbReference type="NCBI Taxonomy" id="2268124"/>
    <lineage>
        <taxon>Bacteria</taxon>
        <taxon>Candidatus Ozemobacteria</taxon>
        <taxon>Candidatus Ozemobacterales</taxon>
        <taxon>Candidatus Ozemobacteraceae</taxon>
        <taxon>Candidatus Ozemobacter</taxon>
    </lineage>
</organism>
<feature type="region of interest" description="Disordered" evidence="1">
    <location>
        <begin position="1"/>
        <end position="61"/>
    </location>
</feature>
<dbReference type="EMBL" id="QOQW01000049">
    <property type="protein sequence ID" value="RCK73671.1"/>
    <property type="molecule type" value="Genomic_DNA"/>
</dbReference>
<evidence type="ECO:0000313" key="2">
    <source>
        <dbReference type="EMBL" id="RCK73671.1"/>
    </source>
</evidence>
<evidence type="ECO:0000313" key="3">
    <source>
        <dbReference type="Proteomes" id="UP000252355"/>
    </source>
</evidence>
<comment type="caution">
    <text evidence="2">The sequence shown here is derived from an EMBL/GenBank/DDBJ whole genome shotgun (WGS) entry which is preliminary data.</text>
</comment>
<reference evidence="2 3" key="1">
    <citation type="submission" date="2018-05" db="EMBL/GenBank/DDBJ databases">
        <title>A metagenomic window into the 2 km-deep terrestrial subsurface aquifer revealed taxonomically and functionally diverse microbial community comprising novel uncultured bacterial lineages.</title>
        <authorList>
            <person name="Kadnikov V.V."/>
            <person name="Mardanov A.V."/>
            <person name="Beletsky A.V."/>
            <person name="Banks D."/>
            <person name="Pimenov N.V."/>
            <person name="Frank Y.A."/>
            <person name="Karnachuk O.V."/>
            <person name="Ravin N.V."/>
        </authorList>
    </citation>
    <scope>NUCLEOTIDE SEQUENCE [LARGE SCALE GENOMIC DNA]</scope>
    <source>
        <strain evidence="2">BY5</strain>
    </source>
</reference>
<protein>
    <submittedName>
        <fullName evidence="2">Uncharacterized protein</fullName>
    </submittedName>
</protein>
<feature type="compositionally biased region" description="Low complexity" evidence="1">
    <location>
        <begin position="34"/>
        <end position="51"/>
    </location>
</feature>